<organism evidence="2 3">
    <name type="scientific">Cetraspora pellucida</name>
    <dbReference type="NCBI Taxonomy" id="1433469"/>
    <lineage>
        <taxon>Eukaryota</taxon>
        <taxon>Fungi</taxon>
        <taxon>Fungi incertae sedis</taxon>
        <taxon>Mucoromycota</taxon>
        <taxon>Glomeromycotina</taxon>
        <taxon>Glomeromycetes</taxon>
        <taxon>Diversisporales</taxon>
        <taxon>Gigasporaceae</taxon>
        <taxon>Cetraspora</taxon>
    </lineage>
</organism>
<feature type="non-terminal residue" evidence="2">
    <location>
        <position position="88"/>
    </location>
</feature>
<dbReference type="InterPro" id="IPR025476">
    <property type="entry name" value="Helitron_helicase-like"/>
</dbReference>
<name>A0A9N9PG93_9GLOM</name>
<keyword evidence="3" id="KW-1185">Reference proteome</keyword>
<dbReference type="AlphaFoldDB" id="A0A9N9PG93"/>
<evidence type="ECO:0000259" key="1">
    <source>
        <dbReference type="Pfam" id="PF14214"/>
    </source>
</evidence>
<comment type="caution">
    <text evidence="2">The sequence shown here is derived from an EMBL/GenBank/DDBJ whole genome shotgun (WGS) entry which is preliminary data.</text>
</comment>
<reference evidence="2" key="1">
    <citation type="submission" date="2021-06" db="EMBL/GenBank/DDBJ databases">
        <authorList>
            <person name="Kallberg Y."/>
            <person name="Tangrot J."/>
            <person name="Rosling A."/>
        </authorList>
    </citation>
    <scope>NUCLEOTIDE SEQUENCE</scope>
    <source>
        <strain evidence="2">FL966</strain>
    </source>
</reference>
<dbReference type="OrthoDB" id="3366231at2759"/>
<dbReference type="EMBL" id="CAJVQA010040974">
    <property type="protein sequence ID" value="CAG8813519.1"/>
    <property type="molecule type" value="Genomic_DNA"/>
</dbReference>
<evidence type="ECO:0000313" key="2">
    <source>
        <dbReference type="EMBL" id="CAG8813519.1"/>
    </source>
</evidence>
<proteinExistence type="predicted"/>
<dbReference type="Proteomes" id="UP000789759">
    <property type="component" value="Unassembled WGS sequence"/>
</dbReference>
<feature type="domain" description="Helitron helicase-like" evidence="1">
    <location>
        <begin position="3"/>
        <end position="88"/>
    </location>
</feature>
<dbReference type="PANTHER" id="PTHR45786">
    <property type="entry name" value="DNA BINDING PROTEIN-LIKE"/>
    <property type="match status" value="1"/>
</dbReference>
<evidence type="ECO:0000313" key="3">
    <source>
        <dbReference type="Proteomes" id="UP000789759"/>
    </source>
</evidence>
<gene>
    <name evidence="2" type="ORF">CPELLU_LOCUS18924</name>
</gene>
<protein>
    <submittedName>
        <fullName evidence="2">24256_t:CDS:1</fullName>
    </submittedName>
</protein>
<sequence length="88" mass="10214">MDFYSFRLFSHHTEFSTILRGGKLLQEFMVDAWATTEQNRLRYLRMNQDVLRADVYQGLADALGTIVNEEINLNNLGRRIILPSTHIG</sequence>
<accession>A0A9N9PG93</accession>
<dbReference type="PANTHER" id="PTHR45786:SF74">
    <property type="entry name" value="ATP-DEPENDENT DNA HELICASE"/>
    <property type="match status" value="1"/>
</dbReference>
<dbReference type="Pfam" id="PF14214">
    <property type="entry name" value="Helitron_like_N"/>
    <property type="match status" value="1"/>
</dbReference>